<dbReference type="SUPFAM" id="SSF53901">
    <property type="entry name" value="Thiolase-like"/>
    <property type="match status" value="2"/>
</dbReference>
<keyword evidence="3" id="KW-1185">Reference proteome</keyword>
<evidence type="ECO:0000256" key="1">
    <source>
        <dbReference type="SAM" id="SignalP"/>
    </source>
</evidence>
<dbReference type="Proteomes" id="UP001303946">
    <property type="component" value="Chromosome"/>
</dbReference>
<protein>
    <recommendedName>
        <fullName evidence="4">3-oxoacyl-[acyl-carrier-protein] synthase-1</fullName>
    </recommendedName>
</protein>
<keyword evidence="1" id="KW-0732">Signal</keyword>
<dbReference type="InterPro" id="IPR016039">
    <property type="entry name" value="Thiolase-like"/>
</dbReference>
<feature type="signal peptide" evidence="1">
    <location>
        <begin position="1"/>
        <end position="26"/>
    </location>
</feature>
<name>A0ABZ0CM88_9BURK</name>
<gene>
    <name evidence="2" type="ORF">RXV79_14225</name>
</gene>
<proteinExistence type="predicted"/>
<organism evidence="2 3">
    <name type="scientific">Piscinibacter gummiphilus</name>
    <dbReference type="NCBI Taxonomy" id="946333"/>
    <lineage>
        <taxon>Bacteria</taxon>
        <taxon>Pseudomonadati</taxon>
        <taxon>Pseudomonadota</taxon>
        <taxon>Betaproteobacteria</taxon>
        <taxon>Burkholderiales</taxon>
        <taxon>Sphaerotilaceae</taxon>
        <taxon>Piscinibacter</taxon>
    </lineage>
</organism>
<accession>A0ABZ0CM88</accession>
<dbReference type="NCBIfam" id="NF004798">
    <property type="entry name" value="PRK06147.1"/>
    <property type="match status" value="1"/>
</dbReference>
<dbReference type="RefSeq" id="WP_316698352.1">
    <property type="nucleotide sequence ID" value="NZ_CP136336.1"/>
</dbReference>
<evidence type="ECO:0000313" key="3">
    <source>
        <dbReference type="Proteomes" id="UP001303946"/>
    </source>
</evidence>
<dbReference type="Gene3D" id="3.40.47.10">
    <property type="match status" value="1"/>
</dbReference>
<reference evidence="2 3" key="1">
    <citation type="submission" date="2023-10" db="EMBL/GenBank/DDBJ databases">
        <title>Bacteria for the degradation of biodegradable plastic PBAT(Polybutylene adipate terephthalate).</title>
        <authorList>
            <person name="Weon H.-Y."/>
            <person name="Yeon J."/>
        </authorList>
    </citation>
    <scope>NUCLEOTIDE SEQUENCE [LARGE SCALE GENOMIC DNA]</scope>
    <source>
        <strain evidence="2 3">SBD 7-3</strain>
    </source>
</reference>
<evidence type="ECO:0000313" key="2">
    <source>
        <dbReference type="EMBL" id="WOB06080.1"/>
    </source>
</evidence>
<feature type="chain" id="PRO_5045151850" description="3-oxoacyl-[acyl-carrier-protein] synthase-1" evidence="1">
    <location>
        <begin position="27"/>
        <end position="340"/>
    </location>
</feature>
<dbReference type="EMBL" id="CP136336">
    <property type="protein sequence ID" value="WOB06080.1"/>
    <property type="molecule type" value="Genomic_DNA"/>
</dbReference>
<evidence type="ECO:0008006" key="4">
    <source>
        <dbReference type="Google" id="ProtNLM"/>
    </source>
</evidence>
<sequence length="340" mass="35514">MAATALAIRRASLVTAVGLSGPAACAAIRAKVTNPTETRFIGGEGNWLMAHQVELERRWSGRTRLAKLAAMAIDEALADLPSADWSSTPLLLCIAEPDRPGRLPELDTLLFPEVLQELGATFAQSSAVVAHGRVSVAVAMAQARTLIAAGAPQVLIVAADSLVHGPTLAHYLREARLLTPSNSNGFMPGEGAGALLVGKPAGTPALVCTGIGLAMEGASIDSGEPLRGDGLSTAIKSALGEAGREMHDMDFRITDLSGEQYYFKEAALALTRVLRRRKEEFETWHPAECIGEAGALAGAAAVAVADMACRKGYTLGHEILAHMSNDAGQRAAMTLRFGAA</sequence>